<protein>
    <submittedName>
        <fullName evidence="1">Uncharacterized protein</fullName>
    </submittedName>
</protein>
<dbReference type="GeneID" id="300572827"/>
<keyword evidence="2" id="KW-1185">Reference proteome</keyword>
<comment type="caution">
    <text evidence="1">The sequence shown here is derived from an EMBL/GenBank/DDBJ whole genome shotgun (WGS) entry which is preliminary data.</text>
</comment>
<evidence type="ECO:0000313" key="2">
    <source>
        <dbReference type="Proteomes" id="UP001642720"/>
    </source>
</evidence>
<name>A0ABY2HFL8_9HYPO</name>
<dbReference type="RefSeq" id="XP_073563395.1">
    <property type="nucleotide sequence ID" value="XM_073698377.1"/>
</dbReference>
<organism evidence="1 2">
    <name type="scientific">Trichoderma ghanense</name>
    <dbReference type="NCBI Taxonomy" id="65468"/>
    <lineage>
        <taxon>Eukaryota</taxon>
        <taxon>Fungi</taxon>
        <taxon>Dikarya</taxon>
        <taxon>Ascomycota</taxon>
        <taxon>Pezizomycotina</taxon>
        <taxon>Sordariomycetes</taxon>
        <taxon>Hypocreomycetidae</taxon>
        <taxon>Hypocreales</taxon>
        <taxon>Hypocreaceae</taxon>
        <taxon>Trichoderma</taxon>
    </lineage>
</organism>
<proteinExistence type="predicted"/>
<dbReference type="Proteomes" id="UP001642720">
    <property type="component" value="Unassembled WGS sequence"/>
</dbReference>
<accession>A0ABY2HFL8</accession>
<gene>
    <name evidence="1" type="ORF">CCMA1212_000934</name>
</gene>
<reference evidence="1 2" key="1">
    <citation type="submission" date="2018-01" db="EMBL/GenBank/DDBJ databases">
        <title>Genome characterization of the sugarcane-associated fungus Trichoderma ghanense CCMA-1212 and their application in lignocelulose bioconversion.</title>
        <authorList>
            <person name="Steindorff A.S."/>
            <person name="Mendes T.D."/>
            <person name="Vilela E.S.D."/>
            <person name="Rodrigues D.S."/>
            <person name="Formighieri E.F."/>
            <person name="Melo I.S."/>
            <person name="Favaro L.C.L."/>
        </authorList>
    </citation>
    <scope>NUCLEOTIDE SEQUENCE [LARGE SCALE GENOMIC DNA]</scope>
    <source>
        <strain evidence="1 2">CCMA-1212</strain>
    </source>
</reference>
<evidence type="ECO:0000313" key="1">
    <source>
        <dbReference type="EMBL" id="TFB07194.1"/>
    </source>
</evidence>
<sequence length="205" mass="22609">MGRRASPSALHLHAARFVSRNQRLTTAHLAAIQVYLAWTASTVPHLWSLGLRLGPFAEPSPMVRPRTPYHSDTQKARAGTGYSRSTLASNLGQLSLAHLLPNKQQSTPSIRYPAHPCEHPGAAYSLLWLASHSRCWGSPPSFSWRHARLGDSLAATEEWSRAAPASRLFPTVHKAASVHDYSSLGVGQEVRRKWKGREGIKKGRL</sequence>
<dbReference type="EMBL" id="PPTA01000001">
    <property type="protein sequence ID" value="TFB07194.1"/>
    <property type="molecule type" value="Genomic_DNA"/>
</dbReference>